<dbReference type="Proteomes" id="UP001528040">
    <property type="component" value="Unassembled WGS sequence"/>
</dbReference>
<proteinExistence type="predicted"/>
<evidence type="ECO:0000313" key="4">
    <source>
        <dbReference type="Proteomes" id="UP001528040"/>
    </source>
</evidence>
<dbReference type="EMBL" id="JAQIIO010000001">
    <property type="protein sequence ID" value="MDA5093059.1"/>
    <property type="molecule type" value="Genomic_DNA"/>
</dbReference>
<evidence type="ECO:0000313" key="3">
    <source>
        <dbReference type="EMBL" id="MDA5093059.1"/>
    </source>
</evidence>
<evidence type="ECO:0000256" key="1">
    <source>
        <dbReference type="SAM" id="MobiDB-lite"/>
    </source>
</evidence>
<feature type="chain" id="PRO_5047057698" evidence="2">
    <location>
        <begin position="30"/>
        <end position="188"/>
    </location>
</feature>
<reference evidence="3 4" key="1">
    <citation type="submission" date="2023-01" db="EMBL/GenBank/DDBJ databases">
        <authorList>
            <person name="Yoon J.-W."/>
        </authorList>
    </citation>
    <scope>NUCLEOTIDE SEQUENCE [LARGE SCALE GENOMIC DNA]</scope>
    <source>
        <strain evidence="3 4">KMU-50</strain>
    </source>
</reference>
<accession>A0ABT4VXS8</accession>
<protein>
    <submittedName>
        <fullName evidence="3">Uncharacterized protein</fullName>
    </submittedName>
</protein>
<organism evidence="3 4">
    <name type="scientific">Aliiroseovarius salicola</name>
    <dbReference type="NCBI Taxonomy" id="3009082"/>
    <lineage>
        <taxon>Bacteria</taxon>
        <taxon>Pseudomonadati</taxon>
        <taxon>Pseudomonadota</taxon>
        <taxon>Alphaproteobacteria</taxon>
        <taxon>Rhodobacterales</taxon>
        <taxon>Paracoccaceae</taxon>
        <taxon>Aliiroseovarius</taxon>
    </lineage>
</organism>
<comment type="caution">
    <text evidence="3">The sequence shown here is derived from an EMBL/GenBank/DDBJ whole genome shotgun (WGS) entry which is preliminary data.</text>
</comment>
<feature type="region of interest" description="Disordered" evidence="1">
    <location>
        <begin position="63"/>
        <end position="94"/>
    </location>
</feature>
<gene>
    <name evidence="3" type="ORF">O2N63_03070</name>
</gene>
<keyword evidence="2" id="KW-0732">Signal</keyword>
<dbReference type="RefSeq" id="WP_271052659.1">
    <property type="nucleotide sequence ID" value="NZ_JAQIIO010000001.1"/>
</dbReference>
<evidence type="ECO:0000256" key="2">
    <source>
        <dbReference type="SAM" id="SignalP"/>
    </source>
</evidence>
<feature type="signal peptide" evidence="2">
    <location>
        <begin position="1"/>
        <end position="29"/>
    </location>
</feature>
<name>A0ABT4VXS8_9RHOB</name>
<keyword evidence="4" id="KW-1185">Reference proteome</keyword>
<sequence length="188" mass="22297">MPRLTLPSLTRTLMMPCLVASLSLNPAFAEPNYPYEREQNSDISALIATLLGLAIVGSVISNSNDNDEQEEQQHYQQELPDEPNLFDEHEMPDEHVYRDEERREHIIERKRERAKYRLPGKCLRKFKTQFGKERYWGTRCLQNRYEYARSLPRACRTKIVAKNKEGVWVLRKVYQPACLREEGYRKRH</sequence>